<proteinExistence type="predicted"/>
<evidence type="ECO:0000313" key="3">
    <source>
        <dbReference type="Proteomes" id="UP000593577"/>
    </source>
</evidence>
<sequence length="151" mass="17392">MLKQTTSETRPISQSVLTEVSSLTLLAIRPVVPNTTHTRYRHSLVFWTCMLFTSIFTGIFLPSVDSMNGWNNCNNAIFQRKEEEAQIVWDMAKKLSDDFHIHNMVNKLFLPLVPRVQKWEKMPNRYVKINVDAAVTNNKTGFGVVFETVMV</sequence>
<comment type="caution">
    <text evidence="2">The sequence shown here is derived from an EMBL/GenBank/DDBJ whole genome shotgun (WGS) entry which is preliminary data.</text>
</comment>
<protein>
    <submittedName>
        <fullName evidence="2">Uncharacterized protein</fullName>
    </submittedName>
</protein>
<keyword evidence="1" id="KW-0812">Transmembrane</keyword>
<dbReference type="EMBL" id="JABFAA010000004">
    <property type="protein sequence ID" value="MBA0679807.1"/>
    <property type="molecule type" value="Genomic_DNA"/>
</dbReference>
<keyword evidence="1" id="KW-1133">Transmembrane helix</keyword>
<name>A0A7J8WXN0_GOSAI</name>
<reference evidence="2 3" key="1">
    <citation type="journal article" date="2019" name="Genome Biol. Evol.">
        <title>Insights into the evolution of the New World diploid cottons (Gossypium, subgenus Houzingenia) based on genome sequencing.</title>
        <authorList>
            <person name="Grover C.E."/>
            <person name="Arick M.A. 2nd"/>
            <person name="Thrash A."/>
            <person name="Conover J.L."/>
            <person name="Sanders W.S."/>
            <person name="Peterson D.G."/>
            <person name="Frelichowski J.E."/>
            <person name="Scheffler J.A."/>
            <person name="Scheffler B.E."/>
            <person name="Wendel J.F."/>
        </authorList>
    </citation>
    <scope>NUCLEOTIDE SEQUENCE [LARGE SCALE GENOMIC DNA]</scope>
    <source>
        <strain evidence="2">185</strain>
        <tissue evidence="2">Leaf</tissue>
    </source>
</reference>
<accession>A0A7J8WXN0</accession>
<keyword evidence="1" id="KW-0472">Membrane</keyword>
<dbReference type="AlphaFoldDB" id="A0A7J8WXN0"/>
<evidence type="ECO:0000313" key="2">
    <source>
        <dbReference type="EMBL" id="MBA0679807.1"/>
    </source>
</evidence>
<organism evidence="2 3">
    <name type="scientific">Gossypium aridum</name>
    <name type="common">American cotton</name>
    <name type="synonym">Erioxylum aridum</name>
    <dbReference type="NCBI Taxonomy" id="34290"/>
    <lineage>
        <taxon>Eukaryota</taxon>
        <taxon>Viridiplantae</taxon>
        <taxon>Streptophyta</taxon>
        <taxon>Embryophyta</taxon>
        <taxon>Tracheophyta</taxon>
        <taxon>Spermatophyta</taxon>
        <taxon>Magnoliopsida</taxon>
        <taxon>eudicotyledons</taxon>
        <taxon>Gunneridae</taxon>
        <taxon>Pentapetalae</taxon>
        <taxon>rosids</taxon>
        <taxon>malvids</taxon>
        <taxon>Malvales</taxon>
        <taxon>Malvaceae</taxon>
        <taxon>Malvoideae</taxon>
        <taxon>Gossypium</taxon>
    </lineage>
</organism>
<feature type="transmembrane region" description="Helical" evidence="1">
    <location>
        <begin position="44"/>
        <end position="64"/>
    </location>
</feature>
<evidence type="ECO:0000256" key="1">
    <source>
        <dbReference type="SAM" id="Phobius"/>
    </source>
</evidence>
<dbReference type="Proteomes" id="UP000593577">
    <property type="component" value="Unassembled WGS sequence"/>
</dbReference>
<gene>
    <name evidence="2" type="ORF">Goari_011554</name>
</gene>
<keyword evidence="3" id="KW-1185">Reference proteome</keyword>